<dbReference type="EMBL" id="FOMZ01000006">
    <property type="protein sequence ID" value="SFE00876.1"/>
    <property type="molecule type" value="Genomic_DNA"/>
</dbReference>
<dbReference type="FunFam" id="3.40.50.300:FF:000025">
    <property type="entry name" value="ATP-dependent Clp protease subunit"/>
    <property type="match status" value="1"/>
</dbReference>
<evidence type="ECO:0000259" key="7">
    <source>
        <dbReference type="SMART" id="SM01086"/>
    </source>
</evidence>
<dbReference type="InterPro" id="IPR004176">
    <property type="entry name" value="Clp_R_N"/>
</dbReference>
<dbReference type="InterPro" id="IPR027417">
    <property type="entry name" value="P-loop_NTPase"/>
</dbReference>
<evidence type="ECO:0000313" key="8">
    <source>
        <dbReference type="EMBL" id="SFE00876.1"/>
    </source>
</evidence>
<proteinExistence type="predicted"/>
<accession>A0A1I1X0G9</accession>
<reference evidence="9" key="1">
    <citation type="submission" date="2016-10" db="EMBL/GenBank/DDBJ databases">
        <authorList>
            <person name="Varghese N."/>
            <person name="Submissions S."/>
        </authorList>
    </citation>
    <scope>NUCLEOTIDE SEQUENCE [LARGE SCALE GENOMIC DNA]</scope>
    <source>
        <strain evidence="9">DSM 45004</strain>
    </source>
</reference>
<sequence>MSSGRAFEPSPGVESLLDELLRARGDDTGSDTTHRGQTGVLDEQARTVLSTAVHAARDWGHTALDDTHLLWALTQTGPTASMLRETGVAVDRLARSLRTLAGAHEATGGSADPRPWLTSAARHALLGSYRQARHEGAAQLGTRHLLLGVATDADSAAGRALARAIEQGEHHRTGPAEHTEQDHHDTTQPATPWLDEFGVDLTARAAAGDIDPVTGRDHQIDQIVEVLARRGKNSPVLLGEAGVGKTAIVEGLAHRISTNTAPPLLAGRRLVSLDVTGLVAGAQHRGDFERRLRELLREVTEHRQDLIVFVDEIHVLIGTGAGDGALDAATVVKPALARGELPLIGATTTEEYRRHIEKDPALERRFHPVTVPEPTVAETTAILRGLRQRYQQHHHIRIDERALRHAAALAERHIPDRFLPDKAVDVLDQACARLRLRHDRAPTGTATRPLLGTDTVTEVVAERTGLPLTELGTTERVKLRELDTRLSERVIGQPQATRTVADAIRRARTGLSDPDRPLCSFVFTGPTGVGKTELARALAAALFSDSDRTVRFDMGEFQEKHSVSRLIGAPPGYLGHDEPGQLTNSIRTHPYSVLLLDEIEKSHPDILNTLLQVLDAGRLTDSNGTTVDFSNTVVIMTSNIGAEQALLAAEPDQPPFDPVAALSARLRPEFVNRIDEIVPFQPLTTDALVDIAESLLEHTRQRLRTRGMRLDITERAVGWLVHRGEHREFGARQLRRVIERELHNRIATLLTEHPAPEGKTVHVDLDEQDTPTVRLAGAQRHADGERPTEPDRASTPVTTPAGGDGATMGP</sequence>
<dbReference type="InterPro" id="IPR036628">
    <property type="entry name" value="Clp_N_dom_sf"/>
</dbReference>
<evidence type="ECO:0000256" key="4">
    <source>
        <dbReference type="ARBA" id="ARBA00023186"/>
    </source>
</evidence>
<evidence type="ECO:0000259" key="6">
    <source>
        <dbReference type="SMART" id="SM00382"/>
    </source>
</evidence>
<keyword evidence="9" id="KW-1185">Reference proteome</keyword>
<dbReference type="Pfam" id="PF07724">
    <property type="entry name" value="AAA_2"/>
    <property type="match status" value="1"/>
</dbReference>
<dbReference type="Proteomes" id="UP000198716">
    <property type="component" value="Unassembled WGS sequence"/>
</dbReference>
<dbReference type="GO" id="GO:0006508">
    <property type="term" value="P:proteolysis"/>
    <property type="evidence" value="ECO:0007669"/>
    <property type="project" value="UniProtKB-KW"/>
</dbReference>
<dbReference type="Pfam" id="PF17871">
    <property type="entry name" value="AAA_lid_9"/>
    <property type="match status" value="1"/>
</dbReference>
<keyword evidence="4" id="KW-0143">Chaperone</keyword>
<dbReference type="InterPro" id="IPR050130">
    <property type="entry name" value="ClpA_ClpB"/>
</dbReference>
<dbReference type="CDD" id="cd19499">
    <property type="entry name" value="RecA-like_ClpB_Hsp104-like"/>
    <property type="match status" value="1"/>
</dbReference>
<dbReference type="GO" id="GO:0005737">
    <property type="term" value="C:cytoplasm"/>
    <property type="evidence" value="ECO:0007669"/>
    <property type="project" value="TreeGrafter"/>
</dbReference>
<dbReference type="InterPro" id="IPR019489">
    <property type="entry name" value="Clp_ATPase_C"/>
</dbReference>
<feature type="compositionally biased region" description="Basic and acidic residues" evidence="5">
    <location>
        <begin position="169"/>
        <end position="186"/>
    </location>
</feature>
<dbReference type="Gene3D" id="1.10.8.60">
    <property type="match status" value="2"/>
</dbReference>
<evidence type="ECO:0000256" key="3">
    <source>
        <dbReference type="ARBA" id="ARBA00022840"/>
    </source>
</evidence>
<feature type="domain" description="AAA+ ATPase" evidence="6">
    <location>
        <begin position="231"/>
        <end position="372"/>
    </location>
</feature>
<dbReference type="GO" id="GO:0016887">
    <property type="term" value="F:ATP hydrolysis activity"/>
    <property type="evidence" value="ECO:0007669"/>
    <property type="project" value="InterPro"/>
</dbReference>
<dbReference type="PANTHER" id="PTHR11638">
    <property type="entry name" value="ATP-DEPENDENT CLP PROTEASE"/>
    <property type="match status" value="1"/>
</dbReference>
<keyword evidence="8" id="KW-0378">Hydrolase</keyword>
<gene>
    <name evidence="8" type="ORF">SAMN04487819_106227</name>
</gene>
<feature type="domain" description="AAA+ ATPase" evidence="6">
    <location>
        <begin position="517"/>
        <end position="676"/>
    </location>
</feature>
<dbReference type="SUPFAM" id="SSF81923">
    <property type="entry name" value="Double Clp-N motif"/>
    <property type="match status" value="1"/>
</dbReference>
<dbReference type="Gene3D" id="1.10.1780.10">
    <property type="entry name" value="Clp, N-terminal domain"/>
    <property type="match status" value="1"/>
</dbReference>
<keyword evidence="3 8" id="KW-0067">ATP-binding</keyword>
<protein>
    <submittedName>
        <fullName evidence="8">ATP-dependent Clp protease ATP-binding subunit ClpC</fullName>
    </submittedName>
</protein>
<dbReference type="Pfam" id="PF02861">
    <property type="entry name" value="Clp_N"/>
    <property type="match status" value="1"/>
</dbReference>
<dbReference type="AlphaFoldDB" id="A0A1I1X0G9"/>
<dbReference type="SMART" id="SM01086">
    <property type="entry name" value="ClpB_D2-small"/>
    <property type="match status" value="1"/>
</dbReference>
<feature type="region of interest" description="Disordered" evidence="5">
    <location>
        <begin position="169"/>
        <end position="192"/>
    </location>
</feature>
<feature type="region of interest" description="Disordered" evidence="5">
    <location>
        <begin position="767"/>
        <end position="810"/>
    </location>
</feature>
<dbReference type="RefSeq" id="WP_092926732.1">
    <property type="nucleotide sequence ID" value="NZ_FOMZ01000006.1"/>
</dbReference>
<dbReference type="InterPro" id="IPR003959">
    <property type="entry name" value="ATPase_AAA_core"/>
</dbReference>
<keyword evidence="2" id="KW-0547">Nucleotide-binding</keyword>
<dbReference type="SUPFAM" id="SSF52540">
    <property type="entry name" value="P-loop containing nucleoside triphosphate hydrolases"/>
    <property type="match status" value="2"/>
</dbReference>
<evidence type="ECO:0000313" key="9">
    <source>
        <dbReference type="Proteomes" id="UP000198716"/>
    </source>
</evidence>
<evidence type="ECO:0000256" key="2">
    <source>
        <dbReference type="ARBA" id="ARBA00022741"/>
    </source>
</evidence>
<dbReference type="InterPro" id="IPR001270">
    <property type="entry name" value="ClpA/B"/>
</dbReference>
<dbReference type="Gene3D" id="3.40.50.300">
    <property type="entry name" value="P-loop containing nucleotide triphosphate hydrolases"/>
    <property type="match status" value="2"/>
</dbReference>
<dbReference type="Pfam" id="PF00004">
    <property type="entry name" value="AAA"/>
    <property type="match status" value="1"/>
</dbReference>
<feature type="compositionally biased region" description="Basic and acidic residues" evidence="5">
    <location>
        <begin position="780"/>
        <end position="792"/>
    </location>
</feature>
<dbReference type="CDD" id="cd00009">
    <property type="entry name" value="AAA"/>
    <property type="match status" value="1"/>
</dbReference>
<keyword evidence="1" id="KW-0677">Repeat</keyword>
<keyword evidence="8" id="KW-0645">Protease</keyword>
<dbReference type="GO" id="GO:0005524">
    <property type="term" value="F:ATP binding"/>
    <property type="evidence" value="ECO:0007669"/>
    <property type="project" value="UniProtKB-KW"/>
</dbReference>
<dbReference type="SMART" id="SM00382">
    <property type="entry name" value="AAA"/>
    <property type="match status" value="2"/>
</dbReference>
<feature type="domain" description="Clp ATPase C-terminal" evidence="7">
    <location>
        <begin position="683"/>
        <end position="773"/>
    </location>
</feature>
<dbReference type="GO" id="GO:0008233">
    <property type="term" value="F:peptidase activity"/>
    <property type="evidence" value="ECO:0007669"/>
    <property type="project" value="UniProtKB-KW"/>
</dbReference>
<dbReference type="InterPro" id="IPR041546">
    <property type="entry name" value="ClpA/ClpB_AAA_lid"/>
</dbReference>
<dbReference type="InterPro" id="IPR003593">
    <property type="entry name" value="AAA+_ATPase"/>
</dbReference>
<dbReference type="Pfam" id="PF10431">
    <property type="entry name" value="ClpB_D2-small"/>
    <property type="match status" value="1"/>
</dbReference>
<dbReference type="PRINTS" id="PR00300">
    <property type="entry name" value="CLPPROTEASEA"/>
</dbReference>
<dbReference type="PANTHER" id="PTHR11638:SF18">
    <property type="entry name" value="HEAT SHOCK PROTEIN 104"/>
    <property type="match status" value="1"/>
</dbReference>
<dbReference type="GO" id="GO:0034605">
    <property type="term" value="P:cellular response to heat"/>
    <property type="evidence" value="ECO:0007669"/>
    <property type="project" value="TreeGrafter"/>
</dbReference>
<name>A0A1I1X0G9_9ACTN</name>
<organism evidence="8 9">
    <name type="scientific">Actinopolyspora alba</name>
    <dbReference type="NCBI Taxonomy" id="673379"/>
    <lineage>
        <taxon>Bacteria</taxon>
        <taxon>Bacillati</taxon>
        <taxon>Actinomycetota</taxon>
        <taxon>Actinomycetes</taxon>
        <taxon>Actinopolysporales</taxon>
        <taxon>Actinopolysporaceae</taxon>
        <taxon>Actinopolyspora</taxon>
        <taxon>Actinopolyspora alba group</taxon>
    </lineage>
</organism>
<evidence type="ECO:0000256" key="1">
    <source>
        <dbReference type="ARBA" id="ARBA00022737"/>
    </source>
</evidence>
<evidence type="ECO:0000256" key="5">
    <source>
        <dbReference type="SAM" id="MobiDB-lite"/>
    </source>
</evidence>